<proteinExistence type="predicted"/>
<evidence type="ECO:0000313" key="2">
    <source>
        <dbReference type="Proteomes" id="UP000268093"/>
    </source>
</evidence>
<dbReference type="AlphaFoldDB" id="A0A432ZZD4"/>
<dbReference type="EMBL" id="RBNI01025892">
    <property type="protein sequence ID" value="RUO95786.1"/>
    <property type="molecule type" value="Genomic_DNA"/>
</dbReference>
<organism evidence="1 2">
    <name type="scientific">Jimgerdemannia flammicorona</name>
    <dbReference type="NCBI Taxonomy" id="994334"/>
    <lineage>
        <taxon>Eukaryota</taxon>
        <taxon>Fungi</taxon>
        <taxon>Fungi incertae sedis</taxon>
        <taxon>Mucoromycota</taxon>
        <taxon>Mucoromycotina</taxon>
        <taxon>Endogonomycetes</taxon>
        <taxon>Endogonales</taxon>
        <taxon>Endogonaceae</taxon>
        <taxon>Jimgerdemannia</taxon>
    </lineage>
</organism>
<evidence type="ECO:0000313" key="1">
    <source>
        <dbReference type="EMBL" id="RUO95786.1"/>
    </source>
</evidence>
<reference evidence="1 2" key="1">
    <citation type="journal article" date="2018" name="New Phytol.">
        <title>Phylogenomics of Endogonaceae and evolution of mycorrhizas within Mucoromycota.</title>
        <authorList>
            <person name="Chang Y."/>
            <person name="Desiro A."/>
            <person name="Na H."/>
            <person name="Sandor L."/>
            <person name="Lipzen A."/>
            <person name="Clum A."/>
            <person name="Barry K."/>
            <person name="Grigoriev I.V."/>
            <person name="Martin F.M."/>
            <person name="Stajich J.E."/>
            <person name="Smith M.E."/>
            <person name="Bonito G."/>
            <person name="Spatafora J.W."/>
        </authorList>
    </citation>
    <scope>NUCLEOTIDE SEQUENCE [LARGE SCALE GENOMIC DNA]</scope>
    <source>
        <strain evidence="1 2">GMNB39</strain>
    </source>
</reference>
<keyword evidence="2" id="KW-1185">Reference proteome</keyword>
<gene>
    <name evidence="1" type="ORF">BC936DRAFT_143225</name>
</gene>
<sequence length="78" mass="9094">MNRYWCSKAPRQPISWLSITIANKNRKTLKTDCKRFSRGTTVTFYAVKKPFFKVKCFARNYPENVVGSIELADGWKLS</sequence>
<protein>
    <submittedName>
        <fullName evidence="1">Uncharacterized protein</fullName>
    </submittedName>
</protein>
<name>A0A432ZZD4_9FUNG</name>
<accession>A0A432ZZD4</accession>
<comment type="caution">
    <text evidence="1">The sequence shown here is derived from an EMBL/GenBank/DDBJ whole genome shotgun (WGS) entry which is preliminary data.</text>
</comment>
<dbReference type="Proteomes" id="UP000268093">
    <property type="component" value="Unassembled WGS sequence"/>
</dbReference>